<feature type="signal peptide" evidence="1">
    <location>
        <begin position="1"/>
        <end position="24"/>
    </location>
</feature>
<organism evidence="2">
    <name type="scientific">Telmatobacter sp. DSM 110680</name>
    <dbReference type="NCBI Taxonomy" id="3036704"/>
    <lineage>
        <taxon>Bacteria</taxon>
        <taxon>Pseudomonadati</taxon>
        <taxon>Acidobacteriota</taxon>
        <taxon>Terriglobia</taxon>
        <taxon>Terriglobales</taxon>
        <taxon>Acidobacteriaceae</taxon>
        <taxon>Telmatobacter</taxon>
    </lineage>
</organism>
<keyword evidence="1" id="KW-0732">Signal</keyword>
<evidence type="ECO:0000313" key="2">
    <source>
        <dbReference type="EMBL" id="XBH18199.1"/>
    </source>
</evidence>
<reference evidence="2" key="1">
    <citation type="submission" date="2023-03" db="EMBL/GenBank/DDBJ databases">
        <title>Edaphobacter sp.</title>
        <authorList>
            <person name="Huber K.J."/>
            <person name="Papendorf J."/>
            <person name="Pilke C."/>
            <person name="Bunk B."/>
            <person name="Sproeer C."/>
            <person name="Pester M."/>
        </authorList>
    </citation>
    <scope>NUCLEOTIDE SEQUENCE</scope>
    <source>
        <strain evidence="2">DSM 110680</strain>
    </source>
</reference>
<dbReference type="AlphaFoldDB" id="A0AAU7DK29"/>
<dbReference type="RefSeq" id="WP_348263422.1">
    <property type="nucleotide sequence ID" value="NZ_CP121196.1"/>
</dbReference>
<protein>
    <submittedName>
        <fullName evidence="2">Uncharacterized protein</fullName>
    </submittedName>
</protein>
<dbReference type="EMBL" id="CP121196">
    <property type="protein sequence ID" value="XBH18199.1"/>
    <property type="molecule type" value="Genomic_DNA"/>
</dbReference>
<gene>
    <name evidence="2" type="ORF">P8935_02440</name>
</gene>
<evidence type="ECO:0000256" key="1">
    <source>
        <dbReference type="SAM" id="SignalP"/>
    </source>
</evidence>
<proteinExistence type="predicted"/>
<sequence>MTRKRKIRPIATGAYLVLMAASIAGQNSTKPLTNNDVLAMVNKKMPESVIVSAIKTTPGAYDTSTNELIRLNSAGVTELELNAMIGVAHKASSADAVPAASNIAADPDTTPRSRMPRVQLMQGSTSQDLKLEKTQLAQTKNKPSSMKNLASDSVVTQAMQAGISTASWDAATHMNSVIGGSTVQEAGSIVSGMLAHRPPTVTYVWGVPGPASSNVVHTLAPAFSVDYSRAAGVNPDDFEPAVVKLTPAQNTCRIVGATQGKADAGASPAADWQVYSHYLEEPVTVKPQKLGPGKYKINTPELAPGEYGLVLRPISKTKKFSGGDVARAQGDGLMFDAIWTFQISDEAQ</sequence>
<accession>A0AAU7DK29</accession>
<name>A0AAU7DK29_9BACT</name>
<feature type="chain" id="PRO_5043761539" evidence="1">
    <location>
        <begin position="25"/>
        <end position="348"/>
    </location>
</feature>